<evidence type="ECO:0000256" key="1">
    <source>
        <dbReference type="SAM" id="MobiDB-lite"/>
    </source>
</evidence>
<accession>A0A819VTT0</accession>
<reference evidence="2" key="1">
    <citation type="submission" date="2021-02" db="EMBL/GenBank/DDBJ databases">
        <authorList>
            <person name="Nowell W R."/>
        </authorList>
    </citation>
    <scope>NUCLEOTIDE SEQUENCE</scope>
</reference>
<evidence type="ECO:0000313" key="3">
    <source>
        <dbReference type="Proteomes" id="UP000663842"/>
    </source>
</evidence>
<organism evidence="2 3">
    <name type="scientific">Rotaria magnacalcarata</name>
    <dbReference type="NCBI Taxonomy" id="392030"/>
    <lineage>
        <taxon>Eukaryota</taxon>
        <taxon>Metazoa</taxon>
        <taxon>Spiralia</taxon>
        <taxon>Gnathifera</taxon>
        <taxon>Rotifera</taxon>
        <taxon>Eurotatoria</taxon>
        <taxon>Bdelloidea</taxon>
        <taxon>Philodinida</taxon>
        <taxon>Philodinidae</taxon>
        <taxon>Rotaria</taxon>
    </lineage>
</organism>
<feature type="compositionally biased region" description="Low complexity" evidence="1">
    <location>
        <begin position="1"/>
        <end position="16"/>
    </location>
</feature>
<dbReference type="EMBL" id="CAJOBF010003876">
    <property type="protein sequence ID" value="CAF4113509.1"/>
    <property type="molecule type" value="Genomic_DNA"/>
</dbReference>
<comment type="caution">
    <text evidence="2">The sequence shown here is derived from an EMBL/GenBank/DDBJ whole genome shotgun (WGS) entry which is preliminary data.</text>
</comment>
<dbReference type="AlphaFoldDB" id="A0A819VTT0"/>
<gene>
    <name evidence="2" type="ORF">UXM345_LOCUS22974</name>
</gene>
<sequence length="85" mass="9721">MFLANNTVNNDNNNGDNNDENNNDNDNNNKGLDSHTTNSDECESWIYENVHTELLETLQADITKVRCTNLEKHGTYLSVQDFSRN</sequence>
<dbReference type="Proteomes" id="UP000663842">
    <property type="component" value="Unassembled WGS sequence"/>
</dbReference>
<protein>
    <submittedName>
        <fullName evidence="2">Uncharacterized protein</fullName>
    </submittedName>
</protein>
<feature type="region of interest" description="Disordered" evidence="1">
    <location>
        <begin position="1"/>
        <end position="38"/>
    </location>
</feature>
<proteinExistence type="predicted"/>
<evidence type="ECO:0000313" key="2">
    <source>
        <dbReference type="EMBL" id="CAF4113509.1"/>
    </source>
</evidence>
<name>A0A819VTT0_9BILA</name>